<reference evidence="1 2" key="1">
    <citation type="submission" date="2019-06" db="EMBL/GenBank/DDBJ databases">
        <title>The draft genome of Rhizobium smilacinae PTYR-5.</title>
        <authorList>
            <person name="Liu L."/>
            <person name="Li L."/>
            <person name="Zhang X."/>
        </authorList>
    </citation>
    <scope>NUCLEOTIDE SEQUENCE [LARGE SCALE GENOMIC DNA]</scope>
    <source>
        <strain evidence="1 2">PTYR-5</strain>
    </source>
</reference>
<dbReference type="OrthoDB" id="8100317at2"/>
<proteinExistence type="predicted"/>
<organism evidence="1 2">
    <name type="scientific">Aliirhizobium smilacinae</name>
    <dbReference type="NCBI Taxonomy" id="1395944"/>
    <lineage>
        <taxon>Bacteria</taxon>
        <taxon>Pseudomonadati</taxon>
        <taxon>Pseudomonadota</taxon>
        <taxon>Alphaproteobacteria</taxon>
        <taxon>Hyphomicrobiales</taxon>
        <taxon>Rhizobiaceae</taxon>
        <taxon>Aliirhizobium</taxon>
    </lineage>
</organism>
<evidence type="ECO:0000313" key="1">
    <source>
        <dbReference type="EMBL" id="TNM63889.1"/>
    </source>
</evidence>
<protein>
    <submittedName>
        <fullName evidence="1">Uncharacterized protein</fullName>
    </submittedName>
</protein>
<comment type="caution">
    <text evidence="1">The sequence shown here is derived from an EMBL/GenBank/DDBJ whole genome shotgun (WGS) entry which is preliminary data.</text>
</comment>
<dbReference type="EMBL" id="VDMN01000002">
    <property type="protein sequence ID" value="TNM63889.1"/>
    <property type="molecule type" value="Genomic_DNA"/>
</dbReference>
<dbReference type="Proteomes" id="UP000311605">
    <property type="component" value="Unassembled WGS sequence"/>
</dbReference>
<sequence length="83" mass="9279">MVAGSVSPHLANLFIFLLSTARHPLWSADHLPHKGGRSQVARPSPYLDERVLREWCLFLFECAQLISLLVGEMPGRAEGVLLR</sequence>
<accession>A0A5C4XL23</accession>
<dbReference type="AlphaFoldDB" id="A0A5C4XL23"/>
<evidence type="ECO:0000313" key="2">
    <source>
        <dbReference type="Proteomes" id="UP000311605"/>
    </source>
</evidence>
<keyword evidence="2" id="KW-1185">Reference proteome</keyword>
<name>A0A5C4XL23_9HYPH</name>
<gene>
    <name evidence="1" type="ORF">FHP24_13990</name>
</gene>